<accession>A0A9P7XKJ7</accession>
<dbReference type="GO" id="GO:0043657">
    <property type="term" value="C:host cell"/>
    <property type="evidence" value="ECO:0007669"/>
    <property type="project" value="UniProtKB-SubCell"/>
</dbReference>
<protein>
    <recommendedName>
        <fullName evidence="4">Crinkler effector protein N-terminal domain-containing protein</fullName>
    </recommendedName>
</protein>
<comment type="caution">
    <text evidence="5">The sequence shown here is derived from an EMBL/GenBank/DDBJ whole genome shotgun (WGS) entry which is preliminary data.</text>
</comment>
<name>A0A9P7XKJ7_9FUNG</name>
<dbReference type="EMBL" id="JAHRHY010000020">
    <property type="protein sequence ID" value="KAG9062193.1"/>
    <property type="molecule type" value="Genomic_DNA"/>
</dbReference>
<evidence type="ECO:0000256" key="1">
    <source>
        <dbReference type="ARBA" id="ARBA00004340"/>
    </source>
</evidence>
<sequence length="517" mass="58450">MADNSLSLSLRCLVDGDRTSKSFELATPSTESFGQLRTTIRLSKPIWFKDLEAEDLTLWKVTIPITKDNADTPILLKNVPDSDKDKLGPTDDVIEWFPQVPDKKTIHIIVQRPLPASPTQLISVQSGDIEKELAEILEGTGHHHINHFVDSKAVESSQRQKLAPFYKRTLPYHDIFKTCFQFISRKCTERLEFLLIVFLISHVNVAVKYKDFGTLYRIVSNFGLTSTSKGNAPEPLVRRSLQRFNGYRLADLPFLRGIPLPTWCYTLQLQLDSVDTTNEFGYTAGGVRADLAFLTERPSNKMRIPCFGTRQDGAWYFSNRRYAGSLAIKFYSSRVAVKIHQSNETSSDIRGCFLQTDGTTSNSSLAATRLDFENSGTPLELRGILRIHIEFPDVKDSMPATHTRRGPVARVEDHFFPENTPLYELDWDNRYASGSKARRGDLLKPDATVLKSGMEVGYVEIKTPKDSHSQSKFVEDLWSLASEACDQIDLHLRNQCPIVVVLCIQVFGKMDTYVNCP</sequence>
<gene>
    <name evidence="5" type="ORF">KI688_006525</name>
</gene>
<evidence type="ECO:0000313" key="5">
    <source>
        <dbReference type="EMBL" id="KAG9062193.1"/>
    </source>
</evidence>
<evidence type="ECO:0000256" key="3">
    <source>
        <dbReference type="ARBA" id="ARBA00022525"/>
    </source>
</evidence>
<dbReference type="Proteomes" id="UP000707451">
    <property type="component" value="Unassembled WGS sequence"/>
</dbReference>
<dbReference type="OrthoDB" id="2420447at2759"/>
<evidence type="ECO:0000256" key="2">
    <source>
        <dbReference type="ARBA" id="ARBA00004613"/>
    </source>
</evidence>
<feature type="domain" description="Crinkler effector protein N-terminal" evidence="4">
    <location>
        <begin position="8"/>
        <end position="111"/>
    </location>
</feature>
<dbReference type="InterPro" id="IPR045379">
    <property type="entry name" value="Crinkler_N"/>
</dbReference>
<evidence type="ECO:0000259" key="4">
    <source>
        <dbReference type="Pfam" id="PF20147"/>
    </source>
</evidence>
<evidence type="ECO:0000313" key="6">
    <source>
        <dbReference type="Proteomes" id="UP000707451"/>
    </source>
</evidence>
<keyword evidence="3" id="KW-0964">Secreted</keyword>
<comment type="subcellular location">
    <subcellularLocation>
        <location evidence="1">Host cell</location>
    </subcellularLocation>
    <subcellularLocation>
        <location evidence="2">Secreted</location>
    </subcellularLocation>
</comment>
<organism evidence="5 6">
    <name type="scientific">Linnemannia hyalina</name>
    <dbReference type="NCBI Taxonomy" id="64524"/>
    <lineage>
        <taxon>Eukaryota</taxon>
        <taxon>Fungi</taxon>
        <taxon>Fungi incertae sedis</taxon>
        <taxon>Mucoromycota</taxon>
        <taxon>Mortierellomycotina</taxon>
        <taxon>Mortierellomycetes</taxon>
        <taxon>Mortierellales</taxon>
        <taxon>Mortierellaceae</taxon>
        <taxon>Linnemannia</taxon>
    </lineage>
</organism>
<keyword evidence="6" id="KW-1185">Reference proteome</keyword>
<proteinExistence type="predicted"/>
<reference evidence="5" key="1">
    <citation type="submission" date="2021-06" db="EMBL/GenBank/DDBJ databases">
        <title>Genome Sequence of Mortierella hyaline Strain SCG-10, a Cold-Adapted, Nitrate-Reducing Fungus Isolated from Soil in Minnesota, USA.</title>
        <authorList>
            <person name="Aldossari N."/>
        </authorList>
    </citation>
    <scope>NUCLEOTIDE SEQUENCE</scope>
    <source>
        <strain evidence="5">SCG-10</strain>
    </source>
</reference>
<dbReference type="Pfam" id="PF20147">
    <property type="entry name" value="Crinkler"/>
    <property type="match status" value="1"/>
</dbReference>
<dbReference type="GO" id="GO:0005576">
    <property type="term" value="C:extracellular region"/>
    <property type="evidence" value="ECO:0007669"/>
    <property type="project" value="UniProtKB-SubCell"/>
</dbReference>
<dbReference type="AlphaFoldDB" id="A0A9P7XKJ7"/>